<dbReference type="EMBL" id="MK072248">
    <property type="protein sequence ID" value="AYV80761.1"/>
    <property type="molecule type" value="Genomic_DNA"/>
</dbReference>
<accession>A0A3G5A3J4</accession>
<name>A0A3G5A3J4_9VIRU</name>
<sequence length="358" mass="41415">MRRFVSIVKQFSRIALVRRGTAVPLRRKILAVSVAAATALPITASTLTPKALYHDQATNYIDNTEWEHYLESPEKHPKDFIKTLSYLRYCQQNAPNLKEILDDVNFEKLINKLIDLDLLANKNSAKFNPQHLKIFDDVFGFENLPNPMKIFELLLTHRRLSLCPMIYTEIFSRVFNEDLRKQIVALLTSYDPDGTRFQLIKKMISESKNKIMVPGYSKYAYSYENFCFFASNDIVDSSETDKYFETILSYPSFSQRHTRKILNYLLALNPDLSAKKALTMILLNKIQDVATMERKTFLSSLVNKIDYPFSHQESIELTEALNESYNQLRSSDSKFRAKGFINYLSSSHPKIGIIVNDK</sequence>
<protein>
    <submittedName>
        <fullName evidence="1">Uncharacterized protein</fullName>
    </submittedName>
</protein>
<evidence type="ECO:0000313" key="1">
    <source>
        <dbReference type="EMBL" id="AYV80761.1"/>
    </source>
</evidence>
<proteinExistence type="predicted"/>
<gene>
    <name evidence="1" type="ORF">Harvfovirus6_11</name>
</gene>
<organism evidence="1">
    <name type="scientific">Harvfovirus sp</name>
    <dbReference type="NCBI Taxonomy" id="2487768"/>
    <lineage>
        <taxon>Viruses</taxon>
        <taxon>Varidnaviria</taxon>
        <taxon>Bamfordvirae</taxon>
        <taxon>Nucleocytoviricota</taxon>
        <taxon>Megaviricetes</taxon>
        <taxon>Imitervirales</taxon>
        <taxon>Mimiviridae</taxon>
        <taxon>Klosneuvirinae</taxon>
    </lineage>
</organism>
<reference evidence="1" key="1">
    <citation type="submission" date="2018-10" db="EMBL/GenBank/DDBJ databases">
        <title>Hidden diversity of soil giant viruses.</title>
        <authorList>
            <person name="Schulz F."/>
            <person name="Alteio L."/>
            <person name="Goudeau D."/>
            <person name="Ryan E.M."/>
            <person name="Malmstrom R.R."/>
            <person name="Blanchard J."/>
            <person name="Woyke T."/>
        </authorList>
    </citation>
    <scope>NUCLEOTIDE SEQUENCE</scope>
    <source>
        <strain evidence="1">HAV1</strain>
    </source>
</reference>